<feature type="domain" description="Aspartyl/asparaginy/proline hydroxylase" evidence="3">
    <location>
        <begin position="417"/>
        <end position="571"/>
    </location>
</feature>
<feature type="region of interest" description="Disordered" evidence="2">
    <location>
        <begin position="46"/>
        <end position="94"/>
    </location>
</feature>
<dbReference type="AlphaFoldDB" id="A0ABD0M110"/>
<comment type="caution">
    <text evidence="4">The sequence shown here is derived from an EMBL/GenBank/DDBJ whole genome shotgun (WGS) entry which is preliminary data.</text>
</comment>
<evidence type="ECO:0000256" key="2">
    <source>
        <dbReference type="SAM" id="MobiDB-lite"/>
    </source>
</evidence>
<name>A0ABD0M110_9CAEN</name>
<gene>
    <name evidence="4" type="ORF">BaRGS_00003591</name>
</gene>
<sequence>MQQPRNLSSDVLAGKRLGKGVSSFDPIDSLGSLKYKCMIATDFHTDDTSCQKSPDGPYSHQANELHGASETKKETTRNTDEEDSSGKSVRGSYDKSAITNDGDFKIRAQLDEADDLLEEGFYIEARYMFDSILRKHPQSPLATVGLAAAFNKLAHKKKSPVLLDKSIEMFKQLLTVPDVPDELMITAGSKLAELQAFRGRAVEALKFLPTLADKYPENVKIPRRLGDAYASAGWTQDAKRIFQKILKDHPCDGFAMVHLGQQYVQENEWAKAVPLLKAGIGSDEEGTQQALFYSSLGFGLHRLGRNDEAQKVFRRGTDLGLFPSVYQHSFSNVRGLTGRPWWTPVQTGYQEYLEVGIVAEMVTRWFDITIQRSLVTHNRMVLYKGQGYKVSETGVFLEHKRHKPHSQRISNMAKLLEKHWRVIRDEGLAQLHSKHNMFKHTVDSYLIKNGDWKQLILYGSGSIDENVCAKVPETCELIRRMPHALTCLHCQVAFSVMYPGTELWRHTGPTNCRLTAILGLDVDEGAKLQVVNETRTMTEGKIIIFDDSFEHAAWYDGKSLRLVFIVDFWHPELSESMRRHLSST</sequence>
<protein>
    <recommendedName>
        <fullName evidence="3">Aspartyl/asparaginy/proline hydroxylase domain-containing protein</fullName>
    </recommendedName>
</protein>
<dbReference type="Gene3D" id="2.60.120.330">
    <property type="entry name" value="B-lactam Antibiotic, Isopenicillin N Synthase, Chain"/>
    <property type="match status" value="1"/>
</dbReference>
<feature type="compositionally biased region" description="Basic and acidic residues" evidence="2">
    <location>
        <begin position="67"/>
        <end position="79"/>
    </location>
</feature>
<keyword evidence="5" id="KW-1185">Reference proteome</keyword>
<reference evidence="4 5" key="1">
    <citation type="journal article" date="2023" name="Sci. Data">
        <title>Genome assembly of the Korean intertidal mud-creeper Batillaria attramentaria.</title>
        <authorList>
            <person name="Patra A.K."/>
            <person name="Ho P.T."/>
            <person name="Jun S."/>
            <person name="Lee S.J."/>
            <person name="Kim Y."/>
            <person name="Won Y.J."/>
        </authorList>
    </citation>
    <scope>NUCLEOTIDE SEQUENCE [LARGE SCALE GENOMIC DNA]</scope>
    <source>
        <strain evidence="4">Wonlab-2016</strain>
    </source>
</reference>
<feature type="region of interest" description="Disordered" evidence="2">
    <location>
        <begin position="1"/>
        <end position="29"/>
    </location>
</feature>
<proteinExistence type="inferred from homology"/>
<dbReference type="InterPro" id="IPR011990">
    <property type="entry name" value="TPR-like_helical_dom_sf"/>
</dbReference>
<dbReference type="Pfam" id="PF05118">
    <property type="entry name" value="Asp_Arg_Hydrox"/>
    <property type="match status" value="1"/>
</dbReference>
<dbReference type="Gene3D" id="1.25.40.10">
    <property type="entry name" value="Tetratricopeptide repeat domain"/>
    <property type="match status" value="1"/>
</dbReference>
<evidence type="ECO:0000259" key="3">
    <source>
        <dbReference type="Pfam" id="PF05118"/>
    </source>
</evidence>
<evidence type="ECO:0000256" key="1">
    <source>
        <dbReference type="ARBA" id="ARBA00007730"/>
    </source>
</evidence>
<organism evidence="4 5">
    <name type="scientific">Batillaria attramentaria</name>
    <dbReference type="NCBI Taxonomy" id="370345"/>
    <lineage>
        <taxon>Eukaryota</taxon>
        <taxon>Metazoa</taxon>
        <taxon>Spiralia</taxon>
        <taxon>Lophotrochozoa</taxon>
        <taxon>Mollusca</taxon>
        <taxon>Gastropoda</taxon>
        <taxon>Caenogastropoda</taxon>
        <taxon>Sorbeoconcha</taxon>
        <taxon>Cerithioidea</taxon>
        <taxon>Batillariidae</taxon>
        <taxon>Batillaria</taxon>
    </lineage>
</organism>
<comment type="similarity">
    <text evidence="1">Belongs to the aspartyl/asparaginyl beta-hydroxylase family.</text>
</comment>
<dbReference type="PANTHER" id="PTHR12366:SF32">
    <property type="entry name" value="ASPARTATE BETA-HYDROXYLASE ISOFORM X1"/>
    <property type="match status" value="1"/>
</dbReference>
<evidence type="ECO:0000313" key="4">
    <source>
        <dbReference type="EMBL" id="KAK7505021.1"/>
    </source>
</evidence>
<dbReference type="EMBL" id="JACVVK020000012">
    <property type="protein sequence ID" value="KAK7505021.1"/>
    <property type="molecule type" value="Genomic_DNA"/>
</dbReference>
<dbReference type="PANTHER" id="PTHR12366">
    <property type="entry name" value="ASPARTYL/ASPARAGINYL BETA-HYDROXYLASE"/>
    <property type="match status" value="1"/>
</dbReference>
<dbReference type="SUPFAM" id="SSF48452">
    <property type="entry name" value="TPR-like"/>
    <property type="match status" value="1"/>
</dbReference>
<dbReference type="InterPro" id="IPR039038">
    <property type="entry name" value="ASPH"/>
</dbReference>
<evidence type="ECO:0000313" key="5">
    <source>
        <dbReference type="Proteomes" id="UP001519460"/>
    </source>
</evidence>
<dbReference type="SUPFAM" id="SSF51197">
    <property type="entry name" value="Clavaminate synthase-like"/>
    <property type="match status" value="1"/>
</dbReference>
<dbReference type="InterPro" id="IPR007803">
    <property type="entry name" value="Asp/Arg/Pro-Hydrxlase"/>
</dbReference>
<dbReference type="InterPro" id="IPR027443">
    <property type="entry name" value="IPNS-like_sf"/>
</dbReference>
<dbReference type="Proteomes" id="UP001519460">
    <property type="component" value="Unassembled WGS sequence"/>
</dbReference>
<accession>A0ABD0M110</accession>